<accession>A0A486XM00</accession>
<dbReference type="GO" id="GO:0035438">
    <property type="term" value="F:cyclic-di-GMP binding"/>
    <property type="evidence" value="ECO:0007669"/>
    <property type="project" value="InterPro"/>
</dbReference>
<sequence>MYQRIAAGKYQPANPDFPAADKLADRRAQTRYLTGNSPAKIQLQDTAAPCQLLDLSKGGGARILYQGKLNTGDELQLDTEQFGHNSARCVWKKGDQYGLQFAA</sequence>
<reference evidence="2" key="1">
    <citation type="submission" date="2019-04" db="EMBL/GenBank/DDBJ databases">
        <authorList>
            <person name="Brambilla D."/>
        </authorList>
    </citation>
    <scope>NUCLEOTIDE SEQUENCE</scope>
    <source>
        <strain evidence="2">BAL1</strain>
    </source>
</reference>
<proteinExistence type="predicted"/>
<organism evidence="2">
    <name type="scientific">Rheinheimera sp. BAL341</name>
    <dbReference type="NCBI Taxonomy" id="1708203"/>
    <lineage>
        <taxon>Bacteria</taxon>
        <taxon>Pseudomonadati</taxon>
        <taxon>Pseudomonadota</taxon>
        <taxon>Gammaproteobacteria</taxon>
        <taxon>Chromatiales</taxon>
        <taxon>Chromatiaceae</taxon>
        <taxon>Rheinheimera</taxon>
    </lineage>
</organism>
<name>A0A486XM00_9GAMM</name>
<dbReference type="InterPro" id="IPR009875">
    <property type="entry name" value="PilZ_domain"/>
</dbReference>
<evidence type="ECO:0000259" key="1">
    <source>
        <dbReference type="Pfam" id="PF07238"/>
    </source>
</evidence>
<dbReference type="Pfam" id="PF07238">
    <property type="entry name" value="PilZ"/>
    <property type="match status" value="1"/>
</dbReference>
<gene>
    <name evidence="2" type="ORF">BAL341_1449</name>
</gene>
<feature type="domain" description="PilZ" evidence="1">
    <location>
        <begin position="25"/>
        <end position="101"/>
    </location>
</feature>
<dbReference type="EMBL" id="CAAJGR010000083">
    <property type="protein sequence ID" value="VHO03520.1"/>
    <property type="molecule type" value="Genomic_DNA"/>
</dbReference>
<protein>
    <recommendedName>
        <fullName evidence="1">PilZ domain-containing protein</fullName>
    </recommendedName>
</protein>
<dbReference type="SUPFAM" id="SSF141371">
    <property type="entry name" value="PilZ domain-like"/>
    <property type="match status" value="1"/>
</dbReference>
<dbReference type="AlphaFoldDB" id="A0A486XM00"/>
<evidence type="ECO:0000313" key="2">
    <source>
        <dbReference type="EMBL" id="VHO03520.1"/>
    </source>
</evidence>